<dbReference type="Proteomes" id="UP000000214">
    <property type="component" value="Chromosome"/>
</dbReference>
<protein>
    <submittedName>
        <fullName evidence="1">Uncharacterized protein</fullName>
    </submittedName>
</protein>
<name>K7RJ79_ACIA4</name>
<gene>
    <name evidence="1" type="ordered locus">PACID_00980</name>
</gene>
<dbReference type="AlphaFoldDB" id="K7RJ79"/>
<reference evidence="1 2" key="1">
    <citation type="journal article" date="2012" name="BMC Genomics">
        <title>The genome sequence of Propionibacterium acidipropionici provides insights into its biotechnological and industrial potential.</title>
        <authorList>
            <person name="Parizzi L.P."/>
            <person name="Grassi M.C."/>
            <person name="Llerena L.A."/>
            <person name="Carazzolle M.F."/>
            <person name="Queiroz V.L."/>
            <person name="Lunardi I."/>
            <person name="Zeidler A.F."/>
            <person name="Teixeira P.J."/>
            <person name="Mieczkowski P."/>
            <person name="Rincones J."/>
            <person name="Pereira G.A."/>
        </authorList>
    </citation>
    <scope>NUCLEOTIDE SEQUENCE [LARGE SCALE GENOMIC DNA]</scope>
    <source>
        <strain evidence="2">ATCC 4875 / DSM 20272 / JCM 6432 / NBRC 12425 / NCIMB 8070</strain>
    </source>
</reference>
<proteinExistence type="predicted"/>
<dbReference type="KEGG" id="pbo:PACID_00980"/>
<organism evidence="1 2">
    <name type="scientific">Acidipropionibacterium acidipropionici (strain ATCC 4875 / DSM 20272 / JCM 6432 / NBRC 12425 / NCIMB 8070 / 4)</name>
    <name type="common">Propionibacterium acidipropionici</name>
    <dbReference type="NCBI Taxonomy" id="1171373"/>
    <lineage>
        <taxon>Bacteria</taxon>
        <taxon>Bacillati</taxon>
        <taxon>Actinomycetota</taxon>
        <taxon>Actinomycetes</taxon>
        <taxon>Propionibacteriales</taxon>
        <taxon>Propionibacteriaceae</taxon>
        <taxon>Acidipropionibacterium</taxon>
    </lineage>
</organism>
<dbReference type="EMBL" id="CP003493">
    <property type="protein sequence ID" value="AFV87949.1"/>
    <property type="molecule type" value="Genomic_DNA"/>
</dbReference>
<evidence type="ECO:0000313" key="2">
    <source>
        <dbReference type="Proteomes" id="UP000000214"/>
    </source>
</evidence>
<accession>K7RJ79</accession>
<dbReference type="HOGENOM" id="CLU_3274901_0_0_11"/>
<evidence type="ECO:0000313" key="1">
    <source>
        <dbReference type="EMBL" id="AFV87949.1"/>
    </source>
</evidence>
<dbReference type="PATRIC" id="fig|1171373.8.peg.97"/>
<sequence>MLPSQDDLFSLSRLARPPGVFRSPRTAILDETTPGPAIKVA</sequence>